<comment type="caution">
    <text evidence="1">The sequence shown here is derived from an EMBL/GenBank/DDBJ whole genome shotgun (WGS) entry which is preliminary data.</text>
</comment>
<protein>
    <recommendedName>
        <fullName evidence="3">Phosphoribosyltransferase domain-containing protein</fullName>
    </recommendedName>
</protein>
<proteinExistence type="predicted"/>
<gene>
    <name evidence="1" type="ORF">GCM10022263_38800</name>
</gene>
<sequence length="249" mass="26126">MVATSPGLTQVKTFLTQHGAGFMVNTQYVQGSSCPRCMGIPKPGFQSCYPCEFEYPGVASDRVGILAYGVSGHQSGAVMRAYKASNPGTTAVETVQFMLAYALVGHQACLADPIHGAPTLWATVPSVPVRTGIHPLHVLAHRVLGSRMPMAGLSAAPTLSGPARSFTPGNYVASGVAGHHVLLVEDTWTTGAHVESAAAALKYAGAKSVTTLVVARWMDPNRPNTWPFLVANAQSPYDPDICPITGAHC</sequence>
<dbReference type="Gene3D" id="3.40.50.2020">
    <property type="match status" value="1"/>
</dbReference>
<dbReference type="InterPro" id="IPR029057">
    <property type="entry name" value="PRTase-like"/>
</dbReference>
<name>A0ABP6W7Z9_9ACTN</name>
<evidence type="ECO:0000313" key="1">
    <source>
        <dbReference type="EMBL" id="GAA3548004.1"/>
    </source>
</evidence>
<evidence type="ECO:0000313" key="2">
    <source>
        <dbReference type="Proteomes" id="UP001500301"/>
    </source>
</evidence>
<reference evidence="2" key="1">
    <citation type="journal article" date="2019" name="Int. J. Syst. Evol. Microbiol.">
        <title>The Global Catalogue of Microorganisms (GCM) 10K type strain sequencing project: providing services to taxonomists for standard genome sequencing and annotation.</title>
        <authorList>
            <consortium name="The Broad Institute Genomics Platform"/>
            <consortium name="The Broad Institute Genome Sequencing Center for Infectious Disease"/>
            <person name="Wu L."/>
            <person name="Ma J."/>
        </authorList>
    </citation>
    <scope>NUCLEOTIDE SEQUENCE [LARGE SCALE GENOMIC DNA]</scope>
    <source>
        <strain evidence="2">JCM 17460</strain>
    </source>
</reference>
<organism evidence="1 2">
    <name type="scientific">Nocardioides daeguensis</name>
    <dbReference type="NCBI Taxonomy" id="908359"/>
    <lineage>
        <taxon>Bacteria</taxon>
        <taxon>Bacillati</taxon>
        <taxon>Actinomycetota</taxon>
        <taxon>Actinomycetes</taxon>
        <taxon>Propionibacteriales</taxon>
        <taxon>Nocardioidaceae</taxon>
        <taxon>Nocardioides</taxon>
    </lineage>
</organism>
<dbReference type="Proteomes" id="UP001500301">
    <property type="component" value="Unassembled WGS sequence"/>
</dbReference>
<accession>A0ABP6W7Z9</accession>
<dbReference type="SUPFAM" id="SSF53271">
    <property type="entry name" value="PRTase-like"/>
    <property type="match status" value="1"/>
</dbReference>
<evidence type="ECO:0008006" key="3">
    <source>
        <dbReference type="Google" id="ProtNLM"/>
    </source>
</evidence>
<dbReference type="EMBL" id="BAABBB010000023">
    <property type="protein sequence ID" value="GAA3548004.1"/>
    <property type="molecule type" value="Genomic_DNA"/>
</dbReference>
<keyword evidence="2" id="KW-1185">Reference proteome</keyword>